<evidence type="ECO:0000256" key="5">
    <source>
        <dbReference type="ARBA" id="ARBA00022840"/>
    </source>
</evidence>
<dbReference type="GO" id="GO:0005829">
    <property type="term" value="C:cytosol"/>
    <property type="evidence" value="ECO:0007669"/>
    <property type="project" value="TreeGrafter"/>
</dbReference>
<organism evidence="6 7">
    <name type="scientific">Haematospirillum jordaniae</name>
    <dbReference type="NCBI Taxonomy" id="1549855"/>
    <lineage>
        <taxon>Bacteria</taxon>
        <taxon>Pseudomonadati</taxon>
        <taxon>Pseudomonadota</taxon>
        <taxon>Alphaproteobacteria</taxon>
        <taxon>Rhodospirillales</taxon>
        <taxon>Novispirillaceae</taxon>
        <taxon>Haematospirillum</taxon>
    </lineage>
</organism>
<dbReference type="RefSeq" id="WP_066136036.1">
    <property type="nucleotide sequence ID" value="NZ_CP014525.1"/>
</dbReference>
<dbReference type="EC" id="2.7.1.35" evidence="1"/>
<protein>
    <recommendedName>
        <fullName evidence="1">pyridoxal kinase</fullName>
        <ecNumber evidence="1">2.7.1.35</ecNumber>
    </recommendedName>
</protein>
<keyword evidence="2" id="KW-0808">Transferase</keyword>
<gene>
    <name evidence="6" type="ORF">AY555_09430</name>
</gene>
<dbReference type="Gene3D" id="3.40.1190.20">
    <property type="match status" value="1"/>
</dbReference>
<sequence length="294" mass="31296">MFPPVRSVVSVQSHVAYGHVGNAAAVFPLQRMGFEVWPVHTCQLSSRLGYPDVRGDIFRPAHVRDVLSGLEGNGILGQCSAMVSGFLGRAALGKVIAKAVGRMRDSNPESLYVCDPVMGDDNASGTGVLYAPADIPAFFADCLVPMADVVVPNRFELALLAGMDVRTVEDALKAAKAVIGRGPRLVVTTSLPLPDPGEIGCLAVTAEQAWLVRAERIPIKASMHGTGDIFTALLTGALLHDVPIPQATAHAASSLHAIIKETIRREEVEPQLIVCQEYLLTPPYLFDAESLVLG</sequence>
<dbReference type="Pfam" id="PF08543">
    <property type="entry name" value="Phos_pyr_kin"/>
    <property type="match status" value="1"/>
</dbReference>
<name>A0A143DF47_9PROT</name>
<dbReference type="GO" id="GO:0008478">
    <property type="term" value="F:pyridoxal kinase activity"/>
    <property type="evidence" value="ECO:0007669"/>
    <property type="project" value="UniProtKB-EC"/>
</dbReference>
<evidence type="ECO:0000313" key="6">
    <source>
        <dbReference type="EMBL" id="AMW35365.1"/>
    </source>
</evidence>
<evidence type="ECO:0000256" key="1">
    <source>
        <dbReference type="ARBA" id="ARBA00012104"/>
    </source>
</evidence>
<accession>A0A143DF47</accession>
<dbReference type="AlphaFoldDB" id="A0A143DF47"/>
<proteinExistence type="predicted"/>
<dbReference type="OrthoDB" id="9800808at2"/>
<dbReference type="GeneID" id="53317373"/>
<keyword evidence="4" id="KW-0418">Kinase</keyword>
<reference evidence="6 7" key="1">
    <citation type="submission" date="2016-02" db="EMBL/GenBank/DDBJ databases">
        <title>Complete Genome of H5569, the type strain of the newly described species Haematospirillium jordaniae.</title>
        <authorList>
            <person name="Nicholson A.C."/>
            <person name="Humrighouse B.W."/>
            <person name="Loparov V."/>
            <person name="McQuiston J.R."/>
        </authorList>
    </citation>
    <scope>NUCLEOTIDE SEQUENCE [LARGE SCALE GENOMIC DNA]</scope>
    <source>
        <strain evidence="6 7">H5569</strain>
    </source>
</reference>
<dbReference type="EMBL" id="CP014525">
    <property type="protein sequence ID" value="AMW35365.1"/>
    <property type="molecule type" value="Genomic_DNA"/>
</dbReference>
<dbReference type="Proteomes" id="UP000076066">
    <property type="component" value="Chromosome"/>
</dbReference>
<dbReference type="SUPFAM" id="SSF53613">
    <property type="entry name" value="Ribokinase-like"/>
    <property type="match status" value="1"/>
</dbReference>
<keyword evidence="5" id="KW-0067">ATP-binding</keyword>
<dbReference type="PANTHER" id="PTHR10534">
    <property type="entry name" value="PYRIDOXAL KINASE"/>
    <property type="match status" value="1"/>
</dbReference>
<dbReference type="InterPro" id="IPR013749">
    <property type="entry name" value="PM/HMP-P_kinase-1"/>
</dbReference>
<evidence type="ECO:0000256" key="2">
    <source>
        <dbReference type="ARBA" id="ARBA00022679"/>
    </source>
</evidence>
<evidence type="ECO:0000256" key="4">
    <source>
        <dbReference type="ARBA" id="ARBA00022777"/>
    </source>
</evidence>
<dbReference type="InterPro" id="IPR004625">
    <property type="entry name" value="PyrdxlKinase"/>
</dbReference>
<dbReference type="CDD" id="cd01173">
    <property type="entry name" value="pyridoxal_pyridoxamine_kinase"/>
    <property type="match status" value="1"/>
</dbReference>
<dbReference type="PANTHER" id="PTHR10534:SF2">
    <property type="entry name" value="PYRIDOXAL KINASE"/>
    <property type="match status" value="1"/>
</dbReference>
<keyword evidence="7" id="KW-1185">Reference proteome</keyword>
<dbReference type="STRING" id="1549855.AY555_09430"/>
<dbReference type="GO" id="GO:0009443">
    <property type="term" value="P:pyridoxal 5'-phosphate salvage"/>
    <property type="evidence" value="ECO:0007669"/>
    <property type="project" value="InterPro"/>
</dbReference>
<evidence type="ECO:0000256" key="3">
    <source>
        <dbReference type="ARBA" id="ARBA00022741"/>
    </source>
</evidence>
<dbReference type="GO" id="GO:0005524">
    <property type="term" value="F:ATP binding"/>
    <property type="evidence" value="ECO:0007669"/>
    <property type="project" value="UniProtKB-KW"/>
</dbReference>
<keyword evidence="3" id="KW-0547">Nucleotide-binding</keyword>
<dbReference type="InterPro" id="IPR029056">
    <property type="entry name" value="Ribokinase-like"/>
</dbReference>
<evidence type="ECO:0000313" key="7">
    <source>
        <dbReference type="Proteomes" id="UP000076066"/>
    </source>
</evidence>
<dbReference type="KEGG" id="hjo:AY555_09430"/>
<dbReference type="NCBIfam" id="TIGR00687">
    <property type="entry name" value="pyridox_kin"/>
    <property type="match status" value="1"/>
</dbReference>